<dbReference type="EMBL" id="SOSA01000687">
    <property type="protein sequence ID" value="THC89239.1"/>
    <property type="molecule type" value="Genomic_DNA"/>
</dbReference>
<feature type="domain" description="Post-SET" evidence="4">
    <location>
        <begin position="119"/>
        <end position="135"/>
    </location>
</feature>
<dbReference type="InterPro" id="IPR046341">
    <property type="entry name" value="SET_dom_sf"/>
</dbReference>
<dbReference type="AlphaFoldDB" id="A0A4S3J333"/>
<dbReference type="Proteomes" id="UP000308092">
    <property type="component" value="Unassembled WGS sequence"/>
</dbReference>
<dbReference type="EMBL" id="QUQM01000001">
    <property type="protein sequence ID" value="KAA8651028.1"/>
    <property type="molecule type" value="Genomic_DNA"/>
</dbReference>
<evidence type="ECO:0000313" key="8">
    <source>
        <dbReference type="Proteomes" id="UP000324241"/>
    </source>
</evidence>
<reference evidence="6 7" key="1">
    <citation type="submission" date="2019-03" db="EMBL/GenBank/DDBJ databases">
        <title>The genome sequence of a newly discovered highly antifungal drug resistant Aspergillus species, Aspergillus tanneri NIH 1004.</title>
        <authorList>
            <person name="Mounaud S."/>
            <person name="Singh I."/>
            <person name="Joardar V."/>
            <person name="Pakala S."/>
            <person name="Pakala S."/>
            <person name="Venepally P."/>
            <person name="Hoover J."/>
            <person name="Nierman W."/>
            <person name="Chung J."/>
            <person name="Losada L."/>
        </authorList>
    </citation>
    <scope>NUCLEOTIDE SEQUENCE [LARGE SCALE GENOMIC DNA]</scope>
    <source>
        <strain evidence="6 7">NIH1004</strain>
    </source>
</reference>
<dbReference type="PANTHER" id="PTHR12350">
    <property type="entry name" value="HISTONE-LYSINE N-METHYLTRANSFERASE-RELATED"/>
    <property type="match status" value="1"/>
</dbReference>
<dbReference type="InterPro" id="IPR001214">
    <property type="entry name" value="SET_dom"/>
</dbReference>
<evidence type="ECO:0000256" key="2">
    <source>
        <dbReference type="ARBA" id="ARBA00022679"/>
    </source>
</evidence>
<dbReference type="STRING" id="1220188.A0A4S3J333"/>
<accession>A0A4S3J333</accession>
<comment type="caution">
    <text evidence="6">The sequence shown here is derived from an EMBL/GenBank/DDBJ whole genome shotgun (WGS) entry which is preliminary data.</text>
</comment>
<reference evidence="5 8" key="2">
    <citation type="submission" date="2019-08" db="EMBL/GenBank/DDBJ databases">
        <title>The genome sequence of a newly discovered highly antifungal drug resistant Aspergillus species, Aspergillus tanneri NIH 1004.</title>
        <authorList>
            <person name="Mounaud S."/>
            <person name="Singh I."/>
            <person name="Joardar V."/>
            <person name="Pakala S."/>
            <person name="Pakala S."/>
            <person name="Venepally P."/>
            <person name="Chung J.K."/>
            <person name="Losada L."/>
            <person name="Nierman W.C."/>
        </authorList>
    </citation>
    <scope>NUCLEOTIDE SEQUENCE [LARGE SCALE GENOMIC DNA]</scope>
    <source>
        <strain evidence="5 8">NIH1004</strain>
    </source>
</reference>
<dbReference type="GO" id="GO:0032259">
    <property type="term" value="P:methylation"/>
    <property type="evidence" value="ECO:0007669"/>
    <property type="project" value="UniProtKB-KW"/>
</dbReference>
<evidence type="ECO:0000313" key="6">
    <source>
        <dbReference type="EMBL" id="THC89239.1"/>
    </source>
</evidence>
<name>A0A4S3J333_9EURO</name>
<dbReference type="PROSITE" id="PS50868">
    <property type="entry name" value="POST_SET"/>
    <property type="match status" value="1"/>
</dbReference>
<dbReference type="GeneID" id="54326423"/>
<gene>
    <name evidence="5" type="ORF">ATNIH1004_003721</name>
    <name evidence="6" type="ORF">EYZ11_011317</name>
</gene>
<organism evidence="6 7">
    <name type="scientific">Aspergillus tanneri</name>
    <dbReference type="NCBI Taxonomy" id="1220188"/>
    <lineage>
        <taxon>Eukaryota</taxon>
        <taxon>Fungi</taxon>
        <taxon>Dikarya</taxon>
        <taxon>Ascomycota</taxon>
        <taxon>Pezizomycotina</taxon>
        <taxon>Eurotiomycetes</taxon>
        <taxon>Eurotiomycetidae</taxon>
        <taxon>Eurotiales</taxon>
        <taxon>Aspergillaceae</taxon>
        <taxon>Aspergillus</taxon>
        <taxon>Aspergillus subgen. Circumdati</taxon>
    </lineage>
</organism>
<evidence type="ECO:0000313" key="5">
    <source>
        <dbReference type="EMBL" id="KAA8651028.1"/>
    </source>
</evidence>
<dbReference type="InterPro" id="IPR053201">
    <property type="entry name" value="Flavunoidine_N-MTase"/>
</dbReference>
<dbReference type="OrthoDB" id="5984008at2759"/>
<evidence type="ECO:0000313" key="7">
    <source>
        <dbReference type="Proteomes" id="UP000308092"/>
    </source>
</evidence>
<keyword evidence="1" id="KW-0489">Methyltransferase</keyword>
<dbReference type="GO" id="GO:0008168">
    <property type="term" value="F:methyltransferase activity"/>
    <property type="evidence" value="ECO:0007669"/>
    <property type="project" value="UniProtKB-KW"/>
</dbReference>
<evidence type="ECO:0000259" key="4">
    <source>
        <dbReference type="PROSITE" id="PS50868"/>
    </source>
</evidence>
<dbReference type="RefSeq" id="XP_033430389.1">
    <property type="nucleotide sequence ID" value="XM_033568394.1"/>
</dbReference>
<dbReference type="Gene3D" id="2.170.270.10">
    <property type="entry name" value="SET domain"/>
    <property type="match status" value="1"/>
</dbReference>
<dbReference type="InterPro" id="IPR003616">
    <property type="entry name" value="Post-SET_dom"/>
</dbReference>
<keyword evidence="3" id="KW-0949">S-adenosyl-L-methionine</keyword>
<keyword evidence="2" id="KW-0808">Transferase</keyword>
<evidence type="ECO:0000256" key="3">
    <source>
        <dbReference type="ARBA" id="ARBA00022691"/>
    </source>
</evidence>
<dbReference type="SUPFAM" id="SSF82199">
    <property type="entry name" value="SET domain"/>
    <property type="match status" value="1"/>
</dbReference>
<dbReference type="PANTHER" id="PTHR12350:SF19">
    <property type="entry name" value="SET DOMAIN-CONTAINING PROTEIN"/>
    <property type="match status" value="1"/>
</dbReference>
<dbReference type="Pfam" id="PF00856">
    <property type="entry name" value="SET"/>
    <property type="match status" value="1"/>
</dbReference>
<proteinExistence type="predicted"/>
<dbReference type="VEuPathDB" id="FungiDB:EYZ11_011317"/>
<keyword evidence="7" id="KW-1185">Reference proteome</keyword>
<dbReference type="Proteomes" id="UP000324241">
    <property type="component" value="Unassembled WGS sequence"/>
</dbReference>
<evidence type="ECO:0000256" key="1">
    <source>
        <dbReference type="ARBA" id="ARBA00022603"/>
    </source>
</evidence>
<protein>
    <recommendedName>
        <fullName evidence="4">Post-SET domain-containing protein</fullName>
    </recommendedName>
</protein>
<sequence>MTEFVPTWTQPSHPDSILVVKGAPYKSRAHSLVALPAGALFAKITSAIPVACKTYTSVQTGKRSNIELNSDLVYCNHSCSPTLEFDMAKCEVRVAAKRPLFVGDELTFFYPSTEWFMVQPFRCECGSENCLGVISGSRNIDAVVLRKYWLNVHVKELLVEEEREASGEGSRVEIEV</sequence>